<dbReference type="EMBL" id="JBHSCR010000014">
    <property type="protein sequence ID" value="MFC4348794.1"/>
    <property type="molecule type" value="Genomic_DNA"/>
</dbReference>
<dbReference type="InterPro" id="IPR032610">
    <property type="entry name" value="DUF2172"/>
</dbReference>
<accession>A0ABV8UD45</accession>
<reference evidence="6" key="1">
    <citation type="journal article" date="2019" name="Int. J. Syst. Evol. Microbiol.">
        <title>The Global Catalogue of Microorganisms (GCM) 10K type strain sequencing project: providing services to taxonomists for standard genome sequencing and annotation.</title>
        <authorList>
            <consortium name="The Broad Institute Genomics Platform"/>
            <consortium name="The Broad Institute Genome Sequencing Center for Infectious Disease"/>
            <person name="Wu L."/>
            <person name="Ma J."/>
        </authorList>
    </citation>
    <scope>NUCLEOTIDE SEQUENCE [LARGE SCALE GENOMIC DNA]</scope>
    <source>
        <strain evidence="6">CGMCC 1.15304</strain>
    </source>
</reference>
<dbReference type="RefSeq" id="WP_068143351.1">
    <property type="nucleotide sequence ID" value="NZ_JBHSCR010000014.1"/>
</dbReference>
<dbReference type="Gene3D" id="3.40.630.10">
    <property type="entry name" value="Zn peptidases"/>
    <property type="match status" value="1"/>
</dbReference>
<name>A0ABV8UD45_9PROT</name>
<proteinExistence type="predicted"/>
<evidence type="ECO:0000259" key="4">
    <source>
        <dbReference type="Pfam" id="PF16254"/>
    </source>
</evidence>
<dbReference type="Gene3D" id="1.10.10.10">
    <property type="entry name" value="Winged helix-like DNA-binding domain superfamily/Winged helix DNA-binding domain"/>
    <property type="match status" value="1"/>
</dbReference>
<gene>
    <name evidence="5" type="ORF">ACFO5Q_13150</name>
</gene>
<feature type="domain" description="DUF2172" evidence="2">
    <location>
        <begin position="63"/>
        <end position="153"/>
    </location>
</feature>
<dbReference type="Proteomes" id="UP001595776">
    <property type="component" value="Unassembled WGS sequence"/>
</dbReference>
<comment type="caution">
    <text evidence="5">The sequence shown here is derived from an EMBL/GenBank/DDBJ whole genome shotgun (WGS) entry which is preliminary data.</text>
</comment>
<dbReference type="InterPro" id="IPR032622">
    <property type="entry name" value="UCP01524_HTH"/>
</dbReference>
<protein>
    <submittedName>
        <fullName evidence="5">DUF4910 domain-containing protein</fullName>
    </submittedName>
</protein>
<dbReference type="PIRSF" id="PIRSF015244">
    <property type="entry name" value="UCP015244"/>
    <property type="match status" value="1"/>
</dbReference>
<dbReference type="InterPro" id="IPR032589">
    <property type="entry name" value="DUF4910"/>
</dbReference>
<feature type="domain" description="DUF4910" evidence="4">
    <location>
        <begin position="17"/>
        <end position="352"/>
    </location>
</feature>
<feature type="domain" description="UCP01524 winged helix-turn-helix" evidence="3">
    <location>
        <begin position="361"/>
        <end position="444"/>
    </location>
</feature>
<dbReference type="Gene3D" id="3.50.30.90">
    <property type="match status" value="1"/>
</dbReference>
<dbReference type="InterPro" id="IPR012353">
    <property type="entry name" value="UCP015244"/>
</dbReference>
<dbReference type="SUPFAM" id="SSF53187">
    <property type="entry name" value="Zn-dependent exopeptidases"/>
    <property type="match status" value="1"/>
</dbReference>
<keyword evidence="6" id="KW-1185">Reference proteome</keyword>
<organism evidence="5 6">
    <name type="scientific">Kordiimonas lipolytica</name>
    <dbReference type="NCBI Taxonomy" id="1662421"/>
    <lineage>
        <taxon>Bacteria</taxon>
        <taxon>Pseudomonadati</taxon>
        <taxon>Pseudomonadota</taxon>
        <taxon>Alphaproteobacteria</taxon>
        <taxon>Kordiimonadales</taxon>
        <taxon>Kordiimonadaceae</taxon>
        <taxon>Kordiimonas</taxon>
    </lineage>
</organism>
<evidence type="ECO:0000259" key="2">
    <source>
        <dbReference type="Pfam" id="PF09940"/>
    </source>
</evidence>
<evidence type="ECO:0000256" key="1">
    <source>
        <dbReference type="SAM" id="MobiDB-lite"/>
    </source>
</evidence>
<evidence type="ECO:0000259" key="3">
    <source>
        <dbReference type="Pfam" id="PF16221"/>
    </source>
</evidence>
<dbReference type="Pfam" id="PF09940">
    <property type="entry name" value="DUF2172"/>
    <property type="match status" value="1"/>
</dbReference>
<dbReference type="InterPro" id="IPR036388">
    <property type="entry name" value="WH-like_DNA-bd_sf"/>
</dbReference>
<dbReference type="Pfam" id="PF16221">
    <property type="entry name" value="HTH_47"/>
    <property type="match status" value="1"/>
</dbReference>
<sequence length="451" mass="50939">MFDRFQTDFDLLDQSFDHLFPLFRSITGPGIEASIDYFRQFMPLEVKKIPTGSEVFDWTVPPEWHCKRARLWAPDGTLLCDTEVNNLSVVNYAEPVDGTFSLEELEPHLHSLPDLPDAIPYVTSYYKRTWGFCMSHETRQSLQPGQYRVLIESDFKDGGVPYATCVLPGDSDREIMLTSYLCHPSLANNELSGPLTLLALYRRIKAWPKRRYSYRFVLNPETIGSLCFLYDYHNHLREKLEAGLIVTCIGGGAPGLRYKASRRGNSLFDSLAMRFTNGKEEGPLPFSYMDFTPTGGSDERQYCAPGFNLPMGQVARAAYGFYDGYHNSHDTKDFMGIDNLVESVDALEHFLSLGEIAGNPVNHSPFGEPQLGKRNLYPNMNSEKTRSDSNDALSDGRTSLERLLWVLNMADGQTSLAEIADKCGCSIGELKGIIERLEEEKLISYHQKDPV</sequence>
<evidence type="ECO:0000313" key="5">
    <source>
        <dbReference type="EMBL" id="MFC4348794.1"/>
    </source>
</evidence>
<dbReference type="Pfam" id="PF16254">
    <property type="entry name" value="DUF4910"/>
    <property type="match status" value="1"/>
</dbReference>
<evidence type="ECO:0000313" key="6">
    <source>
        <dbReference type="Proteomes" id="UP001595776"/>
    </source>
</evidence>
<feature type="region of interest" description="Disordered" evidence="1">
    <location>
        <begin position="364"/>
        <end position="394"/>
    </location>
</feature>